<dbReference type="InterPro" id="IPR001584">
    <property type="entry name" value="Integrase_cat-core"/>
</dbReference>
<reference evidence="3" key="1">
    <citation type="submission" date="2021-03" db="EMBL/GenBank/DDBJ databases">
        <title>Draft genome sequence of rust myrtle Austropuccinia psidii MF-1, a brazilian biotype.</title>
        <authorList>
            <person name="Quecine M.C."/>
            <person name="Pachon D.M.R."/>
            <person name="Bonatelli M.L."/>
            <person name="Correr F.H."/>
            <person name="Franceschini L.M."/>
            <person name="Leite T.F."/>
            <person name="Margarido G.R.A."/>
            <person name="Almeida C.A."/>
            <person name="Ferrarezi J.A."/>
            <person name="Labate C.A."/>
        </authorList>
    </citation>
    <scope>NUCLEOTIDE SEQUENCE</scope>
    <source>
        <strain evidence="3">MF-1</strain>
    </source>
</reference>
<keyword evidence="4" id="KW-1185">Reference proteome</keyword>
<accession>A0A9Q3CWC0</accession>
<comment type="caution">
    <text evidence="3">The sequence shown here is derived from an EMBL/GenBank/DDBJ whole genome shotgun (WGS) entry which is preliminary data.</text>
</comment>
<sequence length="96" mass="11500">MVISDKNPKFISEFCTRLYDILGTKVSFSTAYHPQTDGLAERMIQKMEDIIRIFYAYGMEYKDHERYIHDWFTLLPAIKWLTTPIRTPPQENCPHW</sequence>
<proteinExistence type="predicted"/>
<dbReference type="InterPro" id="IPR012337">
    <property type="entry name" value="RNaseH-like_sf"/>
</dbReference>
<gene>
    <name evidence="3" type="ORF">O181_030747</name>
</gene>
<evidence type="ECO:0000313" key="3">
    <source>
        <dbReference type="EMBL" id="MBW0491032.1"/>
    </source>
</evidence>
<dbReference type="Gene3D" id="3.30.420.10">
    <property type="entry name" value="Ribonuclease H-like superfamily/Ribonuclease H"/>
    <property type="match status" value="1"/>
</dbReference>
<feature type="domain" description="Integrase catalytic" evidence="2">
    <location>
        <begin position="1"/>
        <end position="96"/>
    </location>
</feature>
<dbReference type="GO" id="GO:0005634">
    <property type="term" value="C:nucleus"/>
    <property type="evidence" value="ECO:0007669"/>
    <property type="project" value="UniProtKB-ARBA"/>
</dbReference>
<name>A0A9Q3CWC0_9BASI</name>
<evidence type="ECO:0000259" key="2">
    <source>
        <dbReference type="PROSITE" id="PS50994"/>
    </source>
</evidence>
<keyword evidence="1" id="KW-0694">RNA-binding</keyword>
<dbReference type="PROSITE" id="PS50994">
    <property type="entry name" value="INTEGRASE"/>
    <property type="match status" value="1"/>
</dbReference>
<dbReference type="InterPro" id="IPR036397">
    <property type="entry name" value="RNaseH_sf"/>
</dbReference>
<dbReference type="EMBL" id="AVOT02010877">
    <property type="protein sequence ID" value="MBW0491032.1"/>
    <property type="molecule type" value="Genomic_DNA"/>
</dbReference>
<protein>
    <recommendedName>
        <fullName evidence="2">Integrase catalytic domain-containing protein</fullName>
    </recommendedName>
</protein>
<organism evidence="3 4">
    <name type="scientific">Austropuccinia psidii MF-1</name>
    <dbReference type="NCBI Taxonomy" id="1389203"/>
    <lineage>
        <taxon>Eukaryota</taxon>
        <taxon>Fungi</taxon>
        <taxon>Dikarya</taxon>
        <taxon>Basidiomycota</taxon>
        <taxon>Pucciniomycotina</taxon>
        <taxon>Pucciniomycetes</taxon>
        <taxon>Pucciniales</taxon>
        <taxon>Sphaerophragmiaceae</taxon>
        <taxon>Austropuccinia</taxon>
    </lineage>
</organism>
<evidence type="ECO:0000256" key="1">
    <source>
        <dbReference type="ARBA" id="ARBA00022884"/>
    </source>
</evidence>
<dbReference type="OrthoDB" id="4779840at2759"/>
<dbReference type="GO" id="GO:0003723">
    <property type="term" value="F:RNA binding"/>
    <property type="evidence" value="ECO:0007669"/>
    <property type="project" value="UniProtKB-KW"/>
</dbReference>
<dbReference type="GO" id="GO:0015074">
    <property type="term" value="P:DNA integration"/>
    <property type="evidence" value="ECO:0007669"/>
    <property type="project" value="InterPro"/>
</dbReference>
<dbReference type="SUPFAM" id="SSF53098">
    <property type="entry name" value="Ribonuclease H-like"/>
    <property type="match status" value="1"/>
</dbReference>
<evidence type="ECO:0000313" key="4">
    <source>
        <dbReference type="Proteomes" id="UP000765509"/>
    </source>
</evidence>
<dbReference type="Proteomes" id="UP000765509">
    <property type="component" value="Unassembled WGS sequence"/>
</dbReference>
<dbReference type="AlphaFoldDB" id="A0A9Q3CWC0"/>